<sequence>MAVFSTANAIPHQLQKRTTDEDKCEFAATLLYSSHNPDPVVPGKFVTYNLSATLVDHVITQAATLHAYYVDHKTFLPVGGEGYFGPVCTGTECPINANTTFTTIAKFLG</sequence>
<organism evidence="1 2">
    <name type="scientific">Funneliformis mosseae</name>
    <name type="common">Endomycorrhizal fungus</name>
    <name type="synonym">Glomus mosseae</name>
    <dbReference type="NCBI Taxonomy" id="27381"/>
    <lineage>
        <taxon>Eukaryota</taxon>
        <taxon>Fungi</taxon>
        <taxon>Fungi incertae sedis</taxon>
        <taxon>Mucoromycota</taxon>
        <taxon>Glomeromycotina</taxon>
        <taxon>Glomeromycetes</taxon>
        <taxon>Glomerales</taxon>
        <taxon>Glomeraceae</taxon>
        <taxon>Funneliformis</taxon>
    </lineage>
</organism>
<dbReference type="AlphaFoldDB" id="A0A9N9ENY7"/>
<reference evidence="1" key="1">
    <citation type="submission" date="2021-06" db="EMBL/GenBank/DDBJ databases">
        <authorList>
            <person name="Kallberg Y."/>
            <person name="Tangrot J."/>
            <person name="Rosling A."/>
        </authorList>
    </citation>
    <scope>NUCLEOTIDE SEQUENCE</scope>
    <source>
        <strain evidence="1">87-6 pot B 2015</strain>
    </source>
</reference>
<dbReference type="EMBL" id="CAJVPP010007029">
    <property type="protein sequence ID" value="CAG8683815.1"/>
    <property type="molecule type" value="Genomic_DNA"/>
</dbReference>
<name>A0A9N9ENY7_FUNMO</name>
<evidence type="ECO:0000313" key="1">
    <source>
        <dbReference type="EMBL" id="CAG8683815.1"/>
    </source>
</evidence>
<dbReference type="Proteomes" id="UP000789375">
    <property type="component" value="Unassembled WGS sequence"/>
</dbReference>
<proteinExistence type="predicted"/>
<evidence type="ECO:0000313" key="2">
    <source>
        <dbReference type="Proteomes" id="UP000789375"/>
    </source>
</evidence>
<gene>
    <name evidence="1" type="ORF">FMOSSE_LOCUS13029</name>
</gene>
<protein>
    <submittedName>
        <fullName evidence="1">14798_t:CDS:1</fullName>
    </submittedName>
</protein>
<comment type="caution">
    <text evidence="1">The sequence shown here is derived from an EMBL/GenBank/DDBJ whole genome shotgun (WGS) entry which is preliminary data.</text>
</comment>
<keyword evidence="2" id="KW-1185">Reference proteome</keyword>
<accession>A0A9N9ENY7</accession>